<proteinExistence type="predicted"/>
<evidence type="ECO:0000256" key="1">
    <source>
        <dbReference type="SAM" id="MobiDB-lite"/>
    </source>
</evidence>
<accession>A0A9D1GVK6</accession>
<evidence type="ECO:0000313" key="4">
    <source>
        <dbReference type="Proteomes" id="UP000824136"/>
    </source>
</evidence>
<feature type="region of interest" description="Disordered" evidence="1">
    <location>
        <begin position="193"/>
        <end position="219"/>
    </location>
</feature>
<dbReference type="Proteomes" id="UP000824136">
    <property type="component" value="Unassembled WGS sequence"/>
</dbReference>
<evidence type="ECO:0008006" key="5">
    <source>
        <dbReference type="Google" id="ProtNLM"/>
    </source>
</evidence>
<protein>
    <recommendedName>
        <fullName evidence="5">Peptidase C39-like domain-containing protein</fullName>
    </recommendedName>
</protein>
<evidence type="ECO:0000256" key="2">
    <source>
        <dbReference type="SAM" id="SignalP"/>
    </source>
</evidence>
<gene>
    <name evidence="3" type="ORF">IAC39_05205</name>
</gene>
<evidence type="ECO:0000313" key="3">
    <source>
        <dbReference type="EMBL" id="HIT59085.1"/>
    </source>
</evidence>
<feature type="chain" id="PRO_5038383754" description="Peptidase C39-like domain-containing protein" evidence="2">
    <location>
        <begin position="27"/>
        <end position="578"/>
    </location>
</feature>
<name>A0A9D1GVK6_9FIRM</name>
<dbReference type="AlphaFoldDB" id="A0A9D1GVK6"/>
<keyword evidence="2" id="KW-0732">Signal</keyword>
<reference evidence="3" key="2">
    <citation type="journal article" date="2021" name="PeerJ">
        <title>Extensive microbial diversity within the chicken gut microbiome revealed by metagenomics and culture.</title>
        <authorList>
            <person name="Gilroy R."/>
            <person name="Ravi A."/>
            <person name="Getino M."/>
            <person name="Pursley I."/>
            <person name="Horton D.L."/>
            <person name="Alikhan N.F."/>
            <person name="Baker D."/>
            <person name="Gharbi K."/>
            <person name="Hall N."/>
            <person name="Watson M."/>
            <person name="Adriaenssens E.M."/>
            <person name="Foster-Nyarko E."/>
            <person name="Jarju S."/>
            <person name="Secka A."/>
            <person name="Antonio M."/>
            <person name="Oren A."/>
            <person name="Chaudhuri R.R."/>
            <person name="La Ragione R."/>
            <person name="Hildebrand F."/>
            <person name="Pallen M.J."/>
        </authorList>
    </citation>
    <scope>NUCLEOTIDE SEQUENCE</scope>
    <source>
        <strain evidence="3">CHK33-4379</strain>
    </source>
</reference>
<organism evidence="3 4">
    <name type="scientific">Candidatus Faeciplasma pullistercoris</name>
    <dbReference type="NCBI Taxonomy" id="2840800"/>
    <lineage>
        <taxon>Bacteria</taxon>
        <taxon>Bacillati</taxon>
        <taxon>Bacillota</taxon>
        <taxon>Clostridia</taxon>
        <taxon>Eubacteriales</taxon>
        <taxon>Oscillospiraceae</taxon>
        <taxon>Oscillospiraceae incertae sedis</taxon>
        <taxon>Candidatus Faeciplasma</taxon>
    </lineage>
</organism>
<comment type="caution">
    <text evidence="3">The sequence shown here is derived from an EMBL/GenBank/DDBJ whole genome shotgun (WGS) entry which is preliminary data.</text>
</comment>
<feature type="signal peptide" evidence="2">
    <location>
        <begin position="1"/>
        <end position="26"/>
    </location>
</feature>
<reference evidence="3" key="1">
    <citation type="submission" date="2020-10" db="EMBL/GenBank/DDBJ databases">
        <authorList>
            <person name="Gilroy R."/>
        </authorList>
    </citation>
    <scope>NUCLEOTIDE SEQUENCE</scope>
    <source>
        <strain evidence="3">CHK33-4379</strain>
    </source>
</reference>
<sequence length="578" mass="63626">MKTVIKKFALLLTALTIAVTSSVFVAAQNPSEISLEDFETEYTRLEFMAEAYKQMAEAIKDDAGFTVIYDDIPLYSCYGNIIGYEFAISTDGEEAGYLKLLDYGNGPEFISSSATGVPDYMTYADYIEENSIDGRLYSGSGLWNLIKISDNSFCELGWMDVHSKEAVQDAYARKFAIYNAPEETEDVTVPEAAGAAQSEDTEACTSAEPDTTASAPETFETEHSRLEYLSAAYLYMDGDIKLGGSPHWSVSSEIYDERPVYSCYDKIIGYEFAISTDGEDTGYLMLIDHGKGPEFALSSSLYTPDFIRSADYIGKNSVDGKIYGGLGMYNLIKTSSDSYTVLGWDETLTTEDYQQVYNKAFYRARQNDEEQFDEQKAQDVESTVSEAKLEQLYSMCNYQWLSADDFSSLWITNPNGVTQSMDSFSSPLAAANILKYLKDQEKTSLPDFYSDNAILTGMYVAMDTNNYSTASGYSDSGTDADNIQPGFLSFCQSYAAGTPTATVYTAASDLTEAKLKSYLDEGHLILATANDYTGEKTHSFVIVGYNGSAFYVADGINPGVSAFPLEAISPQQIIAISF</sequence>
<dbReference type="EMBL" id="DVLL01000020">
    <property type="protein sequence ID" value="HIT59085.1"/>
    <property type="molecule type" value="Genomic_DNA"/>
</dbReference>